<name>A0A371X332_9HYPH</name>
<keyword evidence="1" id="KW-1133">Transmembrane helix</keyword>
<feature type="transmembrane region" description="Helical" evidence="1">
    <location>
        <begin position="88"/>
        <end position="110"/>
    </location>
</feature>
<evidence type="ECO:0000256" key="1">
    <source>
        <dbReference type="SAM" id="Phobius"/>
    </source>
</evidence>
<proteinExistence type="predicted"/>
<evidence type="ECO:0000313" key="2">
    <source>
        <dbReference type="EMBL" id="RFC63619.1"/>
    </source>
</evidence>
<organism evidence="2 3">
    <name type="scientific">Fulvimarina endophytica</name>
    <dbReference type="NCBI Taxonomy" id="2293836"/>
    <lineage>
        <taxon>Bacteria</taxon>
        <taxon>Pseudomonadati</taxon>
        <taxon>Pseudomonadota</taxon>
        <taxon>Alphaproteobacteria</taxon>
        <taxon>Hyphomicrobiales</taxon>
        <taxon>Aurantimonadaceae</taxon>
        <taxon>Fulvimarina</taxon>
    </lineage>
</organism>
<comment type="caution">
    <text evidence="2">The sequence shown here is derived from an EMBL/GenBank/DDBJ whole genome shotgun (WGS) entry which is preliminary data.</text>
</comment>
<keyword evidence="3" id="KW-1185">Reference proteome</keyword>
<keyword evidence="1" id="KW-0812">Transmembrane</keyword>
<sequence length="215" mass="22716">MLASLLFIVFAFGSLALACAPELTARLIGADFDPLAPPTGLMRFALDWLGRAVLAFLAVACLLLVCLGTASAQDLAGAAVDVGPLAHLAIEIVAPIALTVLSTLAAWVMLQIRKRYGLDIDARHRDAVEQGLARAVDYAVGRLEDRIAGGIPLTSESRAVAIAATYAERAIPDAIKHFKIDGEQLAQMVEARLQAVLIDPEHERAGTISSPRVSA</sequence>
<dbReference type="Proteomes" id="UP000264310">
    <property type="component" value="Unassembled WGS sequence"/>
</dbReference>
<dbReference type="AlphaFoldDB" id="A0A371X332"/>
<protein>
    <submittedName>
        <fullName evidence="2">Uncharacterized protein</fullName>
    </submittedName>
</protein>
<dbReference type="OrthoDB" id="8453973at2"/>
<dbReference type="EMBL" id="QURL01000004">
    <property type="protein sequence ID" value="RFC63619.1"/>
    <property type="molecule type" value="Genomic_DNA"/>
</dbReference>
<keyword evidence="1" id="KW-0472">Membrane</keyword>
<gene>
    <name evidence="2" type="ORF">DYI37_11480</name>
</gene>
<evidence type="ECO:0000313" key="3">
    <source>
        <dbReference type="Proteomes" id="UP000264310"/>
    </source>
</evidence>
<dbReference type="RefSeq" id="WP_116683349.1">
    <property type="nucleotide sequence ID" value="NZ_QURL01000004.1"/>
</dbReference>
<feature type="transmembrane region" description="Helical" evidence="1">
    <location>
        <begin position="48"/>
        <end position="67"/>
    </location>
</feature>
<accession>A0A371X332</accession>
<reference evidence="2 3" key="1">
    <citation type="submission" date="2018-08" db="EMBL/GenBank/DDBJ databases">
        <title>Fulvimarina sp. 85, whole genome shotgun sequence.</title>
        <authorList>
            <person name="Tuo L."/>
        </authorList>
    </citation>
    <scope>NUCLEOTIDE SEQUENCE [LARGE SCALE GENOMIC DNA]</scope>
    <source>
        <strain evidence="2 3">85</strain>
    </source>
</reference>